<dbReference type="PANTHER" id="PTHR35007:SF3">
    <property type="entry name" value="POSSIBLE CONSERVED ALANINE RICH MEMBRANE PROTEIN"/>
    <property type="match status" value="1"/>
</dbReference>
<dbReference type="Pfam" id="PF00482">
    <property type="entry name" value="T2SSF"/>
    <property type="match status" value="1"/>
</dbReference>
<keyword evidence="9" id="KW-1185">Reference proteome</keyword>
<dbReference type="PANTHER" id="PTHR35007">
    <property type="entry name" value="INTEGRAL MEMBRANE PROTEIN-RELATED"/>
    <property type="match status" value="1"/>
</dbReference>
<dbReference type="EMBL" id="JBHMDM010000012">
    <property type="protein sequence ID" value="MFB9378859.1"/>
    <property type="molecule type" value="Genomic_DNA"/>
</dbReference>
<keyword evidence="3 6" id="KW-0812">Transmembrane</keyword>
<proteinExistence type="predicted"/>
<accession>A0ABV5LXN6</accession>
<dbReference type="RefSeq" id="WP_380134230.1">
    <property type="nucleotide sequence ID" value="NZ_JBHLUI010000001.1"/>
</dbReference>
<gene>
    <name evidence="8" type="ORF">ACFFVI_18020</name>
</gene>
<evidence type="ECO:0000313" key="9">
    <source>
        <dbReference type="Proteomes" id="UP001589748"/>
    </source>
</evidence>
<comment type="subcellular location">
    <subcellularLocation>
        <location evidence="1">Cell membrane</location>
        <topology evidence="1">Multi-pass membrane protein</topology>
    </subcellularLocation>
</comment>
<dbReference type="Proteomes" id="UP001589748">
    <property type="component" value="Unassembled WGS sequence"/>
</dbReference>
<keyword evidence="2" id="KW-1003">Cell membrane</keyword>
<keyword evidence="5 6" id="KW-0472">Membrane</keyword>
<feature type="transmembrane region" description="Helical" evidence="6">
    <location>
        <begin position="246"/>
        <end position="266"/>
    </location>
</feature>
<evidence type="ECO:0000256" key="3">
    <source>
        <dbReference type="ARBA" id="ARBA00022692"/>
    </source>
</evidence>
<evidence type="ECO:0000256" key="5">
    <source>
        <dbReference type="ARBA" id="ARBA00023136"/>
    </source>
</evidence>
<feature type="transmembrane region" description="Helical" evidence="6">
    <location>
        <begin position="220"/>
        <end position="240"/>
    </location>
</feature>
<evidence type="ECO:0000256" key="1">
    <source>
        <dbReference type="ARBA" id="ARBA00004651"/>
    </source>
</evidence>
<comment type="caution">
    <text evidence="8">The sequence shown here is derived from an EMBL/GenBank/DDBJ whole genome shotgun (WGS) entry which is preliminary data.</text>
</comment>
<sequence length="291" mass="30904">MTVPTTLLTLTGTGVGLGLWLLTLASLPRARPRPGTPVRPRTPALTPARRRRWLLALAAAVLTLVATRWVVAALGVGALVLGWERLVATTGDHGRGTARPEALAGWTESLRDSIAGSVGLEQAVHAGAGTAGPALRRPLHRLVDRLRMREPLPGALLRLADDLDDPAADVVVAALVLNARLRGPGLRDVLTALAVSTREELDARRRVEAERRSIHRSVRIVLVVVLGVMALLTLTNRSYVAPYATLGGQLVLALVAGLLLLGLLWLRRLSAPETPARLLVPAVGTHPGRTS</sequence>
<evidence type="ECO:0000313" key="8">
    <source>
        <dbReference type="EMBL" id="MFB9378859.1"/>
    </source>
</evidence>
<dbReference type="InterPro" id="IPR018076">
    <property type="entry name" value="T2SS_GspF_dom"/>
</dbReference>
<name>A0ABV5LXN6_9ACTN</name>
<protein>
    <submittedName>
        <fullName evidence="8">Type II secretion system F family protein</fullName>
    </submittedName>
</protein>
<evidence type="ECO:0000259" key="7">
    <source>
        <dbReference type="Pfam" id="PF00482"/>
    </source>
</evidence>
<reference evidence="8 9" key="1">
    <citation type="submission" date="2024-09" db="EMBL/GenBank/DDBJ databases">
        <authorList>
            <person name="Sun Q."/>
            <person name="Mori K."/>
        </authorList>
    </citation>
    <scope>NUCLEOTIDE SEQUENCE [LARGE SCALE GENOMIC DNA]</scope>
    <source>
        <strain evidence="8 9">TISTR 1856</strain>
    </source>
</reference>
<evidence type="ECO:0000256" key="6">
    <source>
        <dbReference type="SAM" id="Phobius"/>
    </source>
</evidence>
<keyword evidence="4 6" id="KW-1133">Transmembrane helix</keyword>
<feature type="domain" description="Type II secretion system protein GspF" evidence="7">
    <location>
        <begin position="107"/>
        <end position="232"/>
    </location>
</feature>
<evidence type="ECO:0000256" key="2">
    <source>
        <dbReference type="ARBA" id="ARBA00022475"/>
    </source>
</evidence>
<evidence type="ECO:0000256" key="4">
    <source>
        <dbReference type="ARBA" id="ARBA00022989"/>
    </source>
</evidence>
<feature type="transmembrane region" description="Helical" evidence="6">
    <location>
        <begin position="54"/>
        <end position="81"/>
    </location>
</feature>
<organism evidence="8 9">
    <name type="scientific">Kineococcus gynurae</name>
    <dbReference type="NCBI Taxonomy" id="452979"/>
    <lineage>
        <taxon>Bacteria</taxon>
        <taxon>Bacillati</taxon>
        <taxon>Actinomycetota</taxon>
        <taxon>Actinomycetes</taxon>
        <taxon>Kineosporiales</taxon>
        <taxon>Kineosporiaceae</taxon>
        <taxon>Kineococcus</taxon>
    </lineage>
</organism>